<feature type="transmembrane region" description="Helical" evidence="1">
    <location>
        <begin position="62"/>
        <end position="83"/>
    </location>
</feature>
<evidence type="ECO:0000313" key="2">
    <source>
        <dbReference type="Proteomes" id="UP000095283"/>
    </source>
</evidence>
<keyword evidence="2" id="KW-1185">Reference proteome</keyword>
<reference evidence="3" key="1">
    <citation type="submission" date="2016-11" db="UniProtKB">
        <authorList>
            <consortium name="WormBaseParasite"/>
        </authorList>
    </citation>
    <scope>IDENTIFICATION</scope>
</reference>
<dbReference type="Proteomes" id="UP000095283">
    <property type="component" value="Unplaced"/>
</dbReference>
<sequence>MVAGIIPSTKTLPATFFYRSPILAGSAVIVLWCRSYETGVSLWPSGSRRRIRWKGHGTDPALYVFGLLSYLVIADYLLCVCAIPAEVRNRLGWGFRLFVKHTANDRTNVLPEPGLCLSALFPPLLREESGTILDASEAFGT</sequence>
<evidence type="ECO:0000256" key="1">
    <source>
        <dbReference type="SAM" id="Phobius"/>
    </source>
</evidence>
<keyword evidence="1" id="KW-0812">Transmembrane</keyword>
<keyword evidence="1" id="KW-0472">Membrane</keyword>
<name>A0A1I7WE29_HETBA</name>
<accession>A0A1I7WE29</accession>
<proteinExistence type="predicted"/>
<evidence type="ECO:0000313" key="3">
    <source>
        <dbReference type="WBParaSite" id="Hba_03199"/>
    </source>
</evidence>
<dbReference type="AlphaFoldDB" id="A0A1I7WE29"/>
<dbReference type="WBParaSite" id="Hba_03199">
    <property type="protein sequence ID" value="Hba_03199"/>
    <property type="gene ID" value="Hba_03199"/>
</dbReference>
<protein>
    <submittedName>
        <fullName evidence="3">Uncharacterized protein</fullName>
    </submittedName>
</protein>
<keyword evidence="1" id="KW-1133">Transmembrane helix</keyword>
<organism evidence="2 3">
    <name type="scientific">Heterorhabditis bacteriophora</name>
    <name type="common">Entomopathogenic nematode worm</name>
    <dbReference type="NCBI Taxonomy" id="37862"/>
    <lineage>
        <taxon>Eukaryota</taxon>
        <taxon>Metazoa</taxon>
        <taxon>Ecdysozoa</taxon>
        <taxon>Nematoda</taxon>
        <taxon>Chromadorea</taxon>
        <taxon>Rhabditida</taxon>
        <taxon>Rhabditina</taxon>
        <taxon>Rhabditomorpha</taxon>
        <taxon>Strongyloidea</taxon>
        <taxon>Heterorhabditidae</taxon>
        <taxon>Heterorhabditis</taxon>
    </lineage>
</organism>